<feature type="region of interest" description="Disordered" evidence="1">
    <location>
        <begin position="89"/>
        <end position="122"/>
    </location>
</feature>
<dbReference type="AlphaFoldDB" id="A0A8J6BCF6"/>
<comment type="caution">
    <text evidence="2">The sequence shown here is derived from an EMBL/GenBank/DDBJ whole genome shotgun (WGS) entry which is preliminary data.</text>
</comment>
<proteinExistence type="predicted"/>
<name>A0A8J6BCF6_ELECQ</name>
<evidence type="ECO:0000313" key="3">
    <source>
        <dbReference type="Proteomes" id="UP000770717"/>
    </source>
</evidence>
<evidence type="ECO:0000256" key="1">
    <source>
        <dbReference type="SAM" id="MobiDB-lite"/>
    </source>
</evidence>
<dbReference type="Proteomes" id="UP000770717">
    <property type="component" value="Unassembled WGS sequence"/>
</dbReference>
<protein>
    <submittedName>
        <fullName evidence="2">Uncharacterized protein</fullName>
    </submittedName>
</protein>
<reference evidence="2" key="1">
    <citation type="thesis" date="2020" institute="ProQuest LLC" country="789 East Eisenhower Parkway, Ann Arbor, MI, USA">
        <title>Comparative Genomics and Chromosome Evolution.</title>
        <authorList>
            <person name="Mudd A.B."/>
        </authorList>
    </citation>
    <scope>NUCLEOTIDE SEQUENCE</scope>
    <source>
        <strain evidence="2">HN-11 Male</strain>
        <tissue evidence="2">Kidney and liver</tissue>
    </source>
</reference>
<evidence type="ECO:0000313" key="2">
    <source>
        <dbReference type="EMBL" id="KAG9464641.1"/>
    </source>
</evidence>
<keyword evidence="3" id="KW-1185">Reference proteome</keyword>
<feature type="compositionally biased region" description="Basic and acidic residues" evidence="1">
    <location>
        <begin position="96"/>
        <end position="111"/>
    </location>
</feature>
<gene>
    <name evidence="2" type="ORF">GDO78_019621</name>
</gene>
<accession>A0A8J6BCF6</accession>
<dbReference type="EMBL" id="WNTK01004132">
    <property type="protein sequence ID" value="KAG9464641.1"/>
    <property type="molecule type" value="Genomic_DNA"/>
</dbReference>
<organism evidence="2 3">
    <name type="scientific">Eleutherodactylus coqui</name>
    <name type="common">Puerto Rican coqui</name>
    <dbReference type="NCBI Taxonomy" id="57060"/>
    <lineage>
        <taxon>Eukaryota</taxon>
        <taxon>Metazoa</taxon>
        <taxon>Chordata</taxon>
        <taxon>Craniata</taxon>
        <taxon>Vertebrata</taxon>
        <taxon>Euteleostomi</taxon>
        <taxon>Amphibia</taxon>
        <taxon>Batrachia</taxon>
        <taxon>Anura</taxon>
        <taxon>Neobatrachia</taxon>
        <taxon>Hyloidea</taxon>
        <taxon>Eleutherodactylidae</taxon>
        <taxon>Eleutherodactylinae</taxon>
        <taxon>Eleutherodactylus</taxon>
        <taxon>Eleutherodactylus</taxon>
    </lineage>
</organism>
<sequence>MHFSKYAFFKLINDITWCTAQINIYIHMLSYLLTDRECRVPLSDITTGEGNPHVEHVTPIPNIIPTKKITTTTTTPPVTRSKIHQFYPTSTSKAPRIKDITRGKEARKDPNHPIIEVPGRPQ</sequence>